<organism evidence="1 2">
    <name type="scientific">Methylobacterium brachythecii</name>
    <dbReference type="NCBI Taxonomy" id="1176177"/>
    <lineage>
        <taxon>Bacteria</taxon>
        <taxon>Pseudomonadati</taxon>
        <taxon>Pseudomonadota</taxon>
        <taxon>Alphaproteobacteria</taxon>
        <taxon>Hyphomicrobiales</taxon>
        <taxon>Methylobacteriaceae</taxon>
        <taxon>Methylobacterium</taxon>
    </lineage>
</organism>
<dbReference type="EMBL" id="JACIDN010000005">
    <property type="protein sequence ID" value="MBB3903536.1"/>
    <property type="molecule type" value="Genomic_DNA"/>
</dbReference>
<comment type="caution">
    <text evidence="1">The sequence shown here is derived from an EMBL/GenBank/DDBJ whole genome shotgun (WGS) entry which is preliminary data.</text>
</comment>
<accession>A0A7W6AJC1</accession>
<protein>
    <submittedName>
        <fullName evidence="1">Uncharacterized protein</fullName>
    </submittedName>
</protein>
<gene>
    <name evidence="1" type="ORF">GGR33_003045</name>
</gene>
<reference evidence="1 2" key="1">
    <citation type="submission" date="2020-08" db="EMBL/GenBank/DDBJ databases">
        <title>Genomic Encyclopedia of Type Strains, Phase IV (KMG-IV): sequencing the most valuable type-strain genomes for metagenomic binning, comparative biology and taxonomic classification.</title>
        <authorList>
            <person name="Goeker M."/>
        </authorList>
    </citation>
    <scope>NUCLEOTIDE SEQUENCE [LARGE SCALE GENOMIC DNA]</scope>
    <source>
        <strain evidence="1 2">DSM 24105</strain>
    </source>
</reference>
<name>A0A7W6AJC1_9HYPH</name>
<evidence type="ECO:0000313" key="1">
    <source>
        <dbReference type="EMBL" id="MBB3903536.1"/>
    </source>
</evidence>
<evidence type="ECO:0000313" key="2">
    <source>
        <dbReference type="Proteomes" id="UP000517759"/>
    </source>
</evidence>
<sequence length="31" mass="3207">MGGELVVFVLAAATFAGFVFGGDLLKPDARH</sequence>
<dbReference type="AlphaFoldDB" id="A0A7W6AJC1"/>
<dbReference type="Proteomes" id="UP000517759">
    <property type="component" value="Unassembled WGS sequence"/>
</dbReference>
<proteinExistence type="predicted"/>